<evidence type="ECO:0000256" key="13">
    <source>
        <dbReference type="SAM" id="MobiDB-lite"/>
    </source>
</evidence>
<protein>
    <recommendedName>
        <fullName evidence="10">Small ribosomal subunit protein uS17c</fullName>
    </recommendedName>
    <alternativeName>
        <fullName evidence="11">30S ribosomal protein S17, chloroplastic</fullName>
    </alternativeName>
</protein>
<feature type="compositionally biased region" description="Basic residues" evidence="13">
    <location>
        <begin position="82"/>
        <end position="92"/>
    </location>
</feature>
<evidence type="ECO:0000256" key="11">
    <source>
        <dbReference type="ARBA" id="ARBA00035308"/>
    </source>
</evidence>
<dbReference type="PRINTS" id="PR00973">
    <property type="entry name" value="RIBOSOMALS17"/>
</dbReference>
<keyword evidence="4" id="KW-0934">Plastid</keyword>
<sequence>MFLTSPSILQLKSFSLTTPFLHGSTPFSHLFKSSAVSPPPPPPPPFLPVIKAMRTLQGKVVCATSDKTVAVEVVRLAPHPKYKRRVRKKKKYQAHDPSNQFEVGDIVQLEKSKPISKNKSFVAVPVPSRNSPKTKENTSQQELGLPLESEQPVS</sequence>
<dbReference type="GO" id="GO:0009507">
    <property type="term" value="C:chloroplast"/>
    <property type="evidence" value="ECO:0007669"/>
    <property type="project" value="UniProtKB-SubCell"/>
</dbReference>
<dbReference type="InterPro" id="IPR012340">
    <property type="entry name" value="NA-bd_OB-fold"/>
</dbReference>
<keyword evidence="5" id="KW-0699">rRNA-binding</keyword>
<dbReference type="Proteomes" id="UP001604277">
    <property type="component" value="Unassembled WGS sequence"/>
</dbReference>
<evidence type="ECO:0000256" key="6">
    <source>
        <dbReference type="ARBA" id="ARBA00022884"/>
    </source>
</evidence>
<dbReference type="Pfam" id="PF00366">
    <property type="entry name" value="Ribosomal_S17"/>
    <property type="match status" value="1"/>
</dbReference>
<comment type="subcellular location">
    <subcellularLocation>
        <location evidence="1">Plastid</location>
        <location evidence="1">Chloroplast</location>
    </subcellularLocation>
</comment>
<evidence type="ECO:0000313" key="14">
    <source>
        <dbReference type="EMBL" id="KAL2516184.1"/>
    </source>
</evidence>
<feature type="region of interest" description="Disordered" evidence="13">
    <location>
        <begin position="82"/>
        <end position="105"/>
    </location>
</feature>
<evidence type="ECO:0000256" key="5">
    <source>
        <dbReference type="ARBA" id="ARBA00022730"/>
    </source>
</evidence>
<keyword evidence="6" id="KW-0694">RNA-binding</keyword>
<dbReference type="InterPro" id="IPR000266">
    <property type="entry name" value="Ribosomal_uS17"/>
</dbReference>
<keyword evidence="7" id="KW-0809">Transit peptide</keyword>
<evidence type="ECO:0000256" key="3">
    <source>
        <dbReference type="ARBA" id="ARBA00022528"/>
    </source>
</evidence>
<feature type="region of interest" description="Disordered" evidence="13">
    <location>
        <begin position="118"/>
        <end position="154"/>
    </location>
</feature>
<dbReference type="EMBL" id="JBFOLJ010000008">
    <property type="protein sequence ID" value="KAL2516184.1"/>
    <property type="molecule type" value="Genomic_DNA"/>
</dbReference>
<organism evidence="14 15">
    <name type="scientific">Forsythia ovata</name>
    <dbReference type="NCBI Taxonomy" id="205694"/>
    <lineage>
        <taxon>Eukaryota</taxon>
        <taxon>Viridiplantae</taxon>
        <taxon>Streptophyta</taxon>
        <taxon>Embryophyta</taxon>
        <taxon>Tracheophyta</taxon>
        <taxon>Spermatophyta</taxon>
        <taxon>Magnoliopsida</taxon>
        <taxon>eudicotyledons</taxon>
        <taxon>Gunneridae</taxon>
        <taxon>Pentapetalae</taxon>
        <taxon>asterids</taxon>
        <taxon>lamiids</taxon>
        <taxon>Lamiales</taxon>
        <taxon>Oleaceae</taxon>
        <taxon>Forsythieae</taxon>
        <taxon>Forsythia</taxon>
    </lineage>
</organism>
<dbReference type="GO" id="GO:0005840">
    <property type="term" value="C:ribosome"/>
    <property type="evidence" value="ECO:0007669"/>
    <property type="project" value="UniProtKB-KW"/>
</dbReference>
<evidence type="ECO:0000256" key="7">
    <source>
        <dbReference type="ARBA" id="ARBA00022946"/>
    </source>
</evidence>
<keyword evidence="15" id="KW-1185">Reference proteome</keyword>
<keyword evidence="3" id="KW-0150">Chloroplast</keyword>
<dbReference type="PANTHER" id="PTHR10744:SF7">
    <property type="entry name" value="SMALL RIBOSOMAL SUBUNIT PROTEIN US17C"/>
    <property type="match status" value="1"/>
</dbReference>
<comment type="similarity">
    <text evidence="2 12">Belongs to the universal ribosomal protein uS17 family.</text>
</comment>
<evidence type="ECO:0000256" key="1">
    <source>
        <dbReference type="ARBA" id="ARBA00004229"/>
    </source>
</evidence>
<evidence type="ECO:0000256" key="10">
    <source>
        <dbReference type="ARBA" id="ARBA00035251"/>
    </source>
</evidence>
<dbReference type="PANTHER" id="PTHR10744">
    <property type="entry name" value="40S RIBOSOMAL PROTEIN S11 FAMILY MEMBER"/>
    <property type="match status" value="1"/>
</dbReference>
<reference evidence="15" key="1">
    <citation type="submission" date="2024-07" db="EMBL/GenBank/DDBJ databases">
        <title>Two chromosome-level genome assemblies of Korean endemic species Abeliophyllum distichum and Forsythia ovata (Oleaceae).</title>
        <authorList>
            <person name="Jang H."/>
        </authorList>
    </citation>
    <scope>NUCLEOTIDE SEQUENCE [LARGE SCALE GENOMIC DNA]</scope>
</reference>
<dbReference type="CDD" id="cd00364">
    <property type="entry name" value="Ribosomal_uS17"/>
    <property type="match status" value="1"/>
</dbReference>
<evidence type="ECO:0000313" key="15">
    <source>
        <dbReference type="Proteomes" id="UP001604277"/>
    </source>
</evidence>
<comment type="caution">
    <text evidence="14">The sequence shown here is derived from an EMBL/GenBank/DDBJ whole genome shotgun (WGS) entry which is preliminary data.</text>
</comment>
<evidence type="ECO:0000256" key="12">
    <source>
        <dbReference type="RuleBase" id="RU003872"/>
    </source>
</evidence>
<dbReference type="Gene3D" id="2.40.50.140">
    <property type="entry name" value="Nucleic acid-binding proteins"/>
    <property type="match status" value="1"/>
</dbReference>
<dbReference type="NCBIfam" id="NF004123">
    <property type="entry name" value="PRK05610.1"/>
    <property type="match status" value="1"/>
</dbReference>
<dbReference type="InterPro" id="IPR019984">
    <property type="entry name" value="Ribosomal_uS17_bact/chlr"/>
</dbReference>
<keyword evidence="8 12" id="KW-0689">Ribosomal protein</keyword>
<accession>A0ABD1TTZ1</accession>
<proteinExistence type="inferred from homology"/>
<dbReference type="HAMAP" id="MF_01345_B">
    <property type="entry name" value="Ribosomal_uS17_B"/>
    <property type="match status" value="1"/>
</dbReference>
<dbReference type="GO" id="GO:0019843">
    <property type="term" value="F:rRNA binding"/>
    <property type="evidence" value="ECO:0007669"/>
    <property type="project" value="UniProtKB-KW"/>
</dbReference>
<gene>
    <name evidence="14" type="ORF">Fot_30155</name>
</gene>
<name>A0ABD1TTZ1_9LAMI</name>
<evidence type="ECO:0000256" key="9">
    <source>
        <dbReference type="ARBA" id="ARBA00023274"/>
    </source>
</evidence>
<evidence type="ECO:0000256" key="2">
    <source>
        <dbReference type="ARBA" id="ARBA00010254"/>
    </source>
</evidence>
<dbReference type="InterPro" id="IPR019979">
    <property type="entry name" value="Ribosomal_uS17_CS"/>
</dbReference>
<evidence type="ECO:0000256" key="8">
    <source>
        <dbReference type="ARBA" id="ARBA00022980"/>
    </source>
</evidence>
<dbReference type="PROSITE" id="PS00056">
    <property type="entry name" value="RIBOSOMAL_S17"/>
    <property type="match status" value="1"/>
</dbReference>
<dbReference type="SUPFAM" id="SSF50249">
    <property type="entry name" value="Nucleic acid-binding proteins"/>
    <property type="match status" value="1"/>
</dbReference>
<evidence type="ECO:0000256" key="4">
    <source>
        <dbReference type="ARBA" id="ARBA00022640"/>
    </source>
</evidence>
<keyword evidence="9 12" id="KW-0687">Ribonucleoprotein</keyword>
<dbReference type="AlphaFoldDB" id="A0ABD1TTZ1"/>
<dbReference type="GO" id="GO:1990904">
    <property type="term" value="C:ribonucleoprotein complex"/>
    <property type="evidence" value="ECO:0007669"/>
    <property type="project" value="UniProtKB-KW"/>
</dbReference>